<dbReference type="PANTHER" id="PTHR43478">
    <property type="entry name" value="NA+/H+ ANTIPORTER-RELATED"/>
    <property type="match status" value="1"/>
</dbReference>
<gene>
    <name evidence="8" type="ORF">J2R62_02125</name>
</gene>
<feature type="transmembrane region" description="Helical" evidence="6">
    <location>
        <begin position="313"/>
        <end position="331"/>
    </location>
</feature>
<feature type="domain" description="Na+/H+ antiporter NhaC-like C-terminal" evidence="7">
    <location>
        <begin position="165"/>
        <end position="493"/>
    </location>
</feature>
<evidence type="ECO:0000313" key="8">
    <source>
        <dbReference type="EMBL" id="MBO1107031.1"/>
    </source>
</evidence>
<feature type="transmembrane region" description="Helical" evidence="6">
    <location>
        <begin position="424"/>
        <end position="444"/>
    </location>
</feature>
<feature type="transmembrane region" description="Helical" evidence="6">
    <location>
        <begin position="498"/>
        <end position="518"/>
    </location>
</feature>
<feature type="transmembrane region" description="Helical" evidence="6">
    <location>
        <begin position="72"/>
        <end position="93"/>
    </location>
</feature>
<evidence type="ECO:0000313" key="9">
    <source>
        <dbReference type="Proteomes" id="UP000664658"/>
    </source>
</evidence>
<feature type="transmembrane region" description="Helical" evidence="6">
    <location>
        <begin position="114"/>
        <end position="131"/>
    </location>
</feature>
<evidence type="ECO:0000256" key="6">
    <source>
        <dbReference type="SAM" id="Phobius"/>
    </source>
</evidence>
<name>A0A379CPQ6_PLESH</name>
<keyword evidence="2" id="KW-1003">Cell membrane</keyword>
<evidence type="ECO:0000256" key="3">
    <source>
        <dbReference type="ARBA" id="ARBA00022692"/>
    </source>
</evidence>
<dbReference type="AlphaFoldDB" id="A0A379CPQ6"/>
<dbReference type="Proteomes" id="UP000664658">
    <property type="component" value="Unassembled WGS sequence"/>
</dbReference>
<organism evidence="8 9">
    <name type="scientific">Plesiomonas shigelloides</name>
    <name type="common">Aeromonas shigelloides</name>
    <dbReference type="NCBI Taxonomy" id="703"/>
    <lineage>
        <taxon>Bacteria</taxon>
        <taxon>Pseudomonadati</taxon>
        <taxon>Pseudomonadota</taxon>
        <taxon>Gammaproteobacteria</taxon>
        <taxon>Enterobacterales</taxon>
        <taxon>Enterobacteriaceae</taxon>
        <taxon>Plesiomonas</taxon>
    </lineage>
</organism>
<evidence type="ECO:0000256" key="4">
    <source>
        <dbReference type="ARBA" id="ARBA00022989"/>
    </source>
</evidence>
<accession>A0A379CPQ6</accession>
<comment type="caution">
    <text evidence="8">The sequence shown here is derived from an EMBL/GenBank/DDBJ whole genome shotgun (WGS) entry which is preliminary data.</text>
</comment>
<dbReference type="PANTHER" id="PTHR43478:SF1">
    <property type="entry name" value="NA+_H+ ANTIPORTER NHAC-LIKE C-TERMINAL DOMAIN-CONTAINING PROTEIN"/>
    <property type="match status" value="1"/>
</dbReference>
<evidence type="ECO:0000256" key="1">
    <source>
        <dbReference type="ARBA" id="ARBA00004651"/>
    </source>
</evidence>
<dbReference type="RefSeq" id="WP_010864125.1">
    <property type="nucleotide sequence ID" value="NZ_CP050969.1"/>
</dbReference>
<comment type="subcellular location">
    <subcellularLocation>
        <location evidence="1">Cell membrane</location>
        <topology evidence="1">Multi-pass membrane protein</topology>
    </subcellularLocation>
</comment>
<reference evidence="8" key="1">
    <citation type="submission" date="2021-03" db="EMBL/GenBank/DDBJ databases">
        <title>Plesiomonas shigelloides zfcc0051, isolated from zebrafish feces.</title>
        <authorList>
            <person name="Vanderhoek Z."/>
            <person name="Gaulke C."/>
        </authorList>
    </citation>
    <scope>NUCLEOTIDE SEQUENCE</scope>
    <source>
        <strain evidence="8">Zfcc0051</strain>
    </source>
</reference>
<feature type="transmembrane region" description="Helical" evidence="6">
    <location>
        <begin position="270"/>
        <end position="293"/>
    </location>
</feature>
<evidence type="ECO:0000256" key="2">
    <source>
        <dbReference type="ARBA" id="ARBA00022475"/>
    </source>
</evidence>
<keyword evidence="5 6" id="KW-0472">Membrane</keyword>
<protein>
    <submittedName>
        <fullName evidence="8">Na+/H+ antiporter NhaC family protein</fullName>
    </submittedName>
</protein>
<evidence type="ECO:0000259" key="7">
    <source>
        <dbReference type="Pfam" id="PF03553"/>
    </source>
</evidence>
<dbReference type="KEGG" id="pshi:SAMEA2665130_2079"/>
<dbReference type="GeneID" id="69703858"/>
<feature type="transmembrane region" description="Helical" evidence="6">
    <location>
        <begin position="474"/>
        <end position="491"/>
    </location>
</feature>
<dbReference type="Pfam" id="PF03553">
    <property type="entry name" value="Na_H_antiporter"/>
    <property type="match status" value="1"/>
</dbReference>
<dbReference type="EMBL" id="JAFNAA010000002">
    <property type="protein sequence ID" value="MBO1107031.1"/>
    <property type="molecule type" value="Genomic_DNA"/>
</dbReference>
<feature type="transmembrane region" description="Helical" evidence="6">
    <location>
        <begin position="388"/>
        <end position="412"/>
    </location>
</feature>
<dbReference type="InterPro" id="IPR018461">
    <property type="entry name" value="Na/H_Antiport_NhaC-like_C"/>
</dbReference>
<keyword evidence="3 6" id="KW-0812">Transmembrane</keyword>
<keyword evidence="4 6" id="KW-1133">Transmembrane helix</keyword>
<feature type="transmembrane region" description="Helical" evidence="6">
    <location>
        <begin position="6"/>
        <end position="25"/>
    </location>
</feature>
<evidence type="ECO:0000256" key="5">
    <source>
        <dbReference type="ARBA" id="ARBA00023136"/>
    </source>
</evidence>
<sequence length="528" mass="56327">MNIVDYSNSFWAVLPPFTALVLAVVTRRVLFSLGMGIVLGALLLTQFSPLNALGYLQQKATALVWDDGALNWWNIHILLFLFLLGGMTAMLTLSGGSRAFAQWARQRIKTQRGAKLLTVFLGAFIFIDDYFNSLAVGSIARPVTDRAHISRAKLAYILDSTAAPVCVMMPASSWGAYIITIIGGILTTHGVTEYTPLGAFVAMVPMNLYAIFALVMVLVVSWLSLNIGPMRRHERMASEGISLTGREMEEQSNDHGFSVRELESGRVSDLLIPIIALVVVTVSAMLFTGYQVLAANNQPFGIIGAFENTNVGLSLVSGGCVGLLLSVLTTVRQRVAMADLLQALLSGMRSMLPAVYILLFAWTIGAVIKDMSTGKYLSSLIQGNLPLSLLPVLLFMVAGLMAFSTGTSWGTFGIMLPIAADMAAAADIAMLLPSMAAVMAGAVFGDHCSPISDTTILSSTGAHCNHLDHVTTQLPYTLAVAGVSAGGFIALGMTQSAWVGLAVTGVLFTTMIGIFYFLQPRPVAIKAV</sequence>
<dbReference type="GO" id="GO:0005886">
    <property type="term" value="C:plasma membrane"/>
    <property type="evidence" value="ECO:0007669"/>
    <property type="project" value="UniProtKB-SubCell"/>
</dbReference>
<feature type="transmembrane region" description="Helical" evidence="6">
    <location>
        <begin position="351"/>
        <end position="368"/>
    </location>
</feature>
<feature type="transmembrane region" description="Helical" evidence="6">
    <location>
        <begin position="30"/>
        <end position="52"/>
    </location>
</feature>
<proteinExistence type="predicted"/>
<feature type="transmembrane region" description="Helical" evidence="6">
    <location>
        <begin position="206"/>
        <end position="225"/>
    </location>
</feature>